<evidence type="ECO:0000256" key="9">
    <source>
        <dbReference type="PROSITE-ProRule" id="PRU00042"/>
    </source>
</evidence>
<reference evidence="11 12" key="1">
    <citation type="submission" date="2019-09" db="EMBL/GenBank/DDBJ databases">
        <title>Bird 10,000 Genomes (B10K) Project - Family phase.</title>
        <authorList>
            <person name="Zhang G."/>
        </authorList>
    </citation>
    <scope>NUCLEOTIDE SEQUENCE [LARGE SCALE GENOMIC DNA]</scope>
    <source>
        <strain evidence="11">B10K-DU-030-22</strain>
        <tissue evidence="11">Blood</tissue>
    </source>
</reference>
<feature type="domain" description="C2H2-type" evidence="10">
    <location>
        <begin position="1"/>
        <end position="20"/>
    </location>
</feature>
<evidence type="ECO:0000313" key="11">
    <source>
        <dbReference type="EMBL" id="NXA67210.1"/>
    </source>
</evidence>
<protein>
    <submittedName>
        <fullName evidence="11">ZNF22 protein</fullName>
    </submittedName>
</protein>
<dbReference type="PROSITE" id="PS00028">
    <property type="entry name" value="ZINC_FINGER_C2H2_1"/>
    <property type="match status" value="1"/>
</dbReference>
<dbReference type="Pfam" id="PF00096">
    <property type="entry name" value="zf-C2H2"/>
    <property type="match status" value="1"/>
</dbReference>
<dbReference type="InterPro" id="IPR013087">
    <property type="entry name" value="Znf_C2H2_type"/>
</dbReference>
<dbReference type="GO" id="GO:0000978">
    <property type="term" value="F:RNA polymerase II cis-regulatory region sequence-specific DNA binding"/>
    <property type="evidence" value="ECO:0007669"/>
    <property type="project" value="TreeGrafter"/>
</dbReference>
<proteinExistence type="inferred from homology"/>
<evidence type="ECO:0000256" key="2">
    <source>
        <dbReference type="ARBA" id="ARBA00006991"/>
    </source>
</evidence>
<dbReference type="FunFam" id="3.30.160.60:FF:001954">
    <property type="entry name" value="Zinc finger protein 787"/>
    <property type="match status" value="1"/>
</dbReference>
<dbReference type="PANTHER" id="PTHR23226">
    <property type="entry name" value="ZINC FINGER AND SCAN DOMAIN-CONTAINING"/>
    <property type="match status" value="1"/>
</dbReference>
<dbReference type="GO" id="GO:0000981">
    <property type="term" value="F:DNA-binding transcription factor activity, RNA polymerase II-specific"/>
    <property type="evidence" value="ECO:0007669"/>
    <property type="project" value="TreeGrafter"/>
</dbReference>
<feature type="non-terminal residue" evidence="11">
    <location>
        <position position="1"/>
    </location>
</feature>
<evidence type="ECO:0000313" key="12">
    <source>
        <dbReference type="Proteomes" id="UP000586926"/>
    </source>
</evidence>
<name>A0A7K7XNX2_9PASS</name>
<dbReference type="FunFam" id="3.30.160.60:FF:002402">
    <property type="entry name" value="Zinc finger protein 347"/>
    <property type="match status" value="1"/>
</dbReference>
<sequence>SFSQRRNLINHRKIHTGEKPYKCLECGKSFRWSSSLIQHQMIHTGDRPYECGECGK</sequence>
<dbReference type="InterPro" id="IPR036236">
    <property type="entry name" value="Znf_C2H2_sf"/>
</dbReference>
<keyword evidence="3" id="KW-0479">Metal-binding</keyword>
<dbReference type="Proteomes" id="UP000586926">
    <property type="component" value="Unassembled WGS sequence"/>
</dbReference>
<evidence type="ECO:0000256" key="4">
    <source>
        <dbReference type="ARBA" id="ARBA00022737"/>
    </source>
</evidence>
<evidence type="ECO:0000256" key="1">
    <source>
        <dbReference type="ARBA" id="ARBA00004123"/>
    </source>
</evidence>
<evidence type="ECO:0000256" key="3">
    <source>
        <dbReference type="ARBA" id="ARBA00022723"/>
    </source>
</evidence>
<keyword evidence="5 9" id="KW-0863">Zinc-finger</keyword>
<accession>A0A7K7XNX2</accession>
<keyword evidence="6" id="KW-0862">Zinc</keyword>
<comment type="similarity">
    <text evidence="2">Belongs to the krueppel C2H2-type zinc-finger protein family.</text>
</comment>
<evidence type="ECO:0000256" key="6">
    <source>
        <dbReference type="ARBA" id="ARBA00022833"/>
    </source>
</evidence>
<dbReference type="PROSITE" id="PS50157">
    <property type="entry name" value="ZINC_FINGER_C2H2_2"/>
    <property type="match status" value="2"/>
</dbReference>
<dbReference type="SMART" id="SM00355">
    <property type="entry name" value="ZnF_C2H2"/>
    <property type="match status" value="1"/>
</dbReference>
<keyword evidence="7" id="KW-0238">DNA-binding</keyword>
<evidence type="ECO:0000256" key="5">
    <source>
        <dbReference type="ARBA" id="ARBA00022771"/>
    </source>
</evidence>
<organism evidence="11 12">
    <name type="scientific">Mohoua ochrocephala</name>
    <dbReference type="NCBI Taxonomy" id="874463"/>
    <lineage>
        <taxon>Eukaryota</taxon>
        <taxon>Metazoa</taxon>
        <taxon>Chordata</taxon>
        <taxon>Craniata</taxon>
        <taxon>Vertebrata</taxon>
        <taxon>Euteleostomi</taxon>
        <taxon>Archelosauria</taxon>
        <taxon>Archosauria</taxon>
        <taxon>Dinosauria</taxon>
        <taxon>Saurischia</taxon>
        <taxon>Theropoda</taxon>
        <taxon>Coelurosauria</taxon>
        <taxon>Aves</taxon>
        <taxon>Neognathae</taxon>
        <taxon>Neoaves</taxon>
        <taxon>Telluraves</taxon>
        <taxon>Australaves</taxon>
        <taxon>Passeriformes</taxon>
        <taxon>Meliphagoidea</taxon>
        <taxon>Acanthizidae</taxon>
        <taxon>Mohoua</taxon>
    </lineage>
</organism>
<dbReference type="GO" id="GO:0005634">
    <property type="term" value="C:nucleus"/>
    <property type="evidence" value="ECO:0007669"/>
    <property type="project" value="UniProtKB-SubCell"/>
</dbReference>
<dbReference type="PANTHER" id="PTHR23226:SF416">
    <property type="entry name" value="FI01424P"/>
    <property type="match status" value="1"/>
</dbReference>
<evidence type="ECO:0000256" key="8">
    <source>
        <dbReference type="ARBA" id="ARBA00023242"/>
    </source>
</evidence>
<gene>
    <name evidence="11" type="primary">Znf22_2</name>
    <name evidence="11" type="ORF">MOHOCH_R02921</name>
</gene>
<comment type="caution">
    <text evidence="11">The sequence shown here is derived from an EMBL/GenBank/DDBJ whole genome shotgun (WGS) entry which is preliminary data.</text>
</comment>
<feature type="non-terminal residue" evidence="11">
    <location>
        <position position="56"/>
    </location>
</feature>
<keyword evidence="8" id="KW-0539">Nucleus</keyword>
<dbReference type="AlphaFoldDB" id="A0A7K7XNX2"/>
<dbReference type="Gene3D" id="3.30.160.60">
    <property type="entry name" value="Classic Zinc Finger"/>
    <property type="match status" value="3"/>
</dbReference>
<keyword evidence="12" id="KW-1185">Reference proteome</keyword>
<feature type="domain" description="C2H2-type" evidence="10">
    <location>
        <begin position="21"/>
        <end position="48"/>
    </location>
</feature>
<comment type="subcellular location">
    <subcellularLocation>
        <location evidence="1">Nucleus</location>
    </subcellularLocation>
</comment>
<evidence type="ECO:0000259" key="10">
    <source>
        <dbReference type="PROSITE" id="PS50157"/>
    </source>
</evidence>
<dbReference type="SUPFAM" id="SSF57667">
    <property type="entry name" value="beta-beta-alpha zinc fingers"/>
    <property type="match status" value="1"/>
</dbReference>
<evidence type="ECO:0000256" key="7">
    <source>
        <dbReference type="ARBA" id="ARBA00023125"/>
    </source>
</evidence>
<dbReference type="EMBL" id="VZTA01021101">
    <property type="protein sequence ID" value="NXA67210.1"/>
    <property type="molecule type" value="Genomic_DNA"/>
</dbReference>
<dbReference type="GO" id="GO:0008270">
    <property type="term" value="F:zinc ion binding"/>
    <property type="evidence" value="ECO:0007669"/>
    <property type="project" value="UniProtKB-KW"/>
</dbReference>
<keyword evidence="4" id="KW-0677">Repeat</keyword>